<accession>A0ABS5HCX2</accession>
<dbReference type="RefSeq" id="WP_211536865.1">
    <property type="nucleotide sequence ID" value="NZ_JAGSSV010000014.1"/>
</dbReference>
<dbReference type="SUPFAM" id="SSF141868">
    <property type="entry name" value="EAL domain-like"/>
    <property type="match status" value="1"/>
</dbReference>
<proteinExistence type="predicted"/>
<reference evidence="3" key="2">
    <citation type="submission" date="2023-07" db="EMBL/GenBank/DDBJ databases">
        <title>Marinomonas vulgaris A79, complete genome.</title>
        <authorList>
            <person name="Ying J.-J."/>
        </authorList>
    </citation>
    <scope>NUCLEOTIDE SEQUENCE [LARGE SCALE GENOMIC DNA]</scope>
    <source>
        <strain evidence="3">A79</strain>
    </source>
</reference>
<dbReference type="Gene3D" id="3.20.20.450">
    <property type="entry name" value="EAL domain"/>
    <property type="match status" value="1"/>
</dbReference>
<feature type="domain" description="EAL" evidence="1">
    <location>
        <begin position="1"/>
        <end position="77"/>
    </location>
</feature>
<evidence type="ECO:0000259" key="1">
    <source>
        <dbReference type="PROSITE" id="PS50883"/>
    </source>
</evidence>
<reference evidence="2 3" key="1">
    <citation type="submission" date="2021-04" db="EMBL/GenBank/DDBJ databases">
        <authorList>
            <person name="Sun C."/>
        </authorList>
    </citation>
    <scope>NUCLEOTIDE SEQUENCE [LARGE SCALE GENOMIC DNA]</scope>
    <source>
        <strain evidence="2 3">A79</strain>
    </source>
</reference>
<protein>
    <submittedName>
        <fullName evidence="2">EAL domain-containing protein</fullName>
    </submittedName>
</protein>
<dbReference type="Proteomes" id="UP000679722">
    <property type="component" value="Unassembled WGS sequence"/>
</dbReference>
<dbReference type="PROSITE" id="PS50883">
    <property type="entry name" value="EAL"/>
    <property type="match status" value="1"/>
</dbReference>
<evidence type="ECO:0000313" key="3">
    <source>
        <dbReference type="Proteomes" id="UP000679722"/>
    </source>
</evidence>
<dbReference type="Pfam" id="PF00563">
    <property type="entry name" value="EAL"/>
    <property type="match status" value="1"/>
</dbReference>
<name>A0ABS5HCX2_9GAMM</name>
<sequence length="77" mass="8869">MKIDYGISLIGSIAFRSNDVNTSYLLQLADFHLRVVAEDVKRTEELDALKSFNVEIFQGYYFAKPLSSLKPITFKEY</sequence>
<dbReference type="InterPro" id="IPR001633">
    <property type="entry name" value="EAL_dom"/>
</dbReference>
<dbReference type="InterPro" id="IPR035919">
    <property type="entry name" value="EAL_sf"/>
</dbReference>
<evidence type="ECO:0000313" key="2">
    <source>
        <dbReference type="EMBL" id="MBR7889493.1"/>
    </source>
</evidence>
<comment type="caution">
    <text evidence="2">The sequence shown here is derived from an EMBL/GenBank/DDBJ whole genome shotgun (WGS) entry which is preliminary data.</text>
</comment>
<gene>
    <name evidence="2" type="ORF">J9B83_11130</name>
</gene>
<keyword evidence="3" id="KW-1185">Reference proteome</keyword>
<dbReference type="EMBL" id="JAGSSV010000014">
    <property type="protein sequence ID" value="MBR7889493.1"/>
    <property type="molecule type" value="Genomic_DNA"/>
</dbReference>
<organism evidence="2 3">
    <name type="scientific">Marinomonas vulgaris</name>
    <dbReference type="NCBI Taxonomy" id="2823372"/>
    <lineage>
        <taxon>Bacteria</taxon>
        <taxon>Pseudomonadati</taxon>
        <taxon>Pseudomonadota</taxon>
        <taxon>Gammaproteobacteria</taxon>
        <taxon>Oceanospirillales</taxon>
        <taxon>Oceanospirillaceae</taxon>
        <taxon>Marinomonas</taxon>
    </lineage>
</organism>